<accession>A0A0K2SX30</accession>
<name>A0A0K2SX30_LEPSM</name>
<sequence>STERYSEEQRDFSSSIHSSFTVLDVYTTEINHLNLIYINSLYKLDFVIYSLCG</sequence>
<reference evidence="1" key="1">
    <citation type="submission" date="2014-05" db="EMBL/GenBank/DDBJ databases">
        <authorList>
            <person name="Chronopoulou M."/>
        </authorList>
    </citation>
    <scope>NUCLEOTIDE SEQUENCE</scope>
    <source>
        <tissue evidence="1">Whole organism</tissue>
    </source>
</reference>
<dbReference type="EMBL" id="HACA01000724">
    <property type="protein sequence ID" value="CDW18085.1"/>
    <property type="molecule type" value="Transcribed_RNA"/>
</dbReference>
<dbReference type="AlphaFoldDB" id="A0A0K2SX30"/>
<proteinExistence type="predicted"/>
<feature type="non-terminal residue" evidence="1">
    <location>
        <position position="1"/>
    </location>
</feature>
<evidence type="ECO:0000313" key="1">
    <source>
        <dbReference type="EMBL" id="CDW18085.1"/>
    </source>
</evidence>
<organism evidence="1">
    <name type="scientific">Lepeophtheirus salmonis</name>
    <name type="common">Salmon louse</name>
    <name type="synonym">Caligus salmonis</name>
    <dbReference type="NCBI Taxonomy" id="72036"/>
    <lineage>
        <taxon>Eukaryota</taxon>
        <taxon>Metazoa</taxon>
        <taxon>Ecdysozoa</taxon>
        <taxon>Arthropoda</taxon>
        <taxon>Crustacea</taxon>
        <taxon>Multicrustacea</taxon>
        <taxon>Hexanauplia</taxon>
        <taxon>Copepoda</taxon>
        <taxon>Siphonostomatoida</taxon>
        <taxon>Caligidae</taxon>
        <taxon>Lepeophtheirus</taxon>
    </lineage>
</organism>
<protein>
    <submittedName>
        <fullName evidence="1">Uncharacterized protein</fullName>
    </submittedName>
</protein>